<organism evidence="12">
    <name type="scientific">marine metagenome</name>
    <dbReference type="NCBI Taxonomy" id="408172"/>
    <lineage>
        <taxon>unclassified sequences</taxon>
        <taxon>metagenomes</taxon>
        <taxon>ecological metagenomes</taxon>
    </lineage>
</organism>
<accession>A0A383A0M9</accession>
<keyword evidence="3" id="KW-1003">Cell membrane</keyword>
<feature type="non-terminal residue" evidence="12">
    <location>
        <position position="113"/>
    </location>
</feature>
<gene>
    <name evidence="12" type="ORF">METZ01_LOCUS454085</name>
</gene>
<evidence type="ECO:0000256" key="3">
    <source>
        <dbReference type="ARBA" id="ARBA00022475"/>
    </source>
</evidence>
<evidence type="ECO:0000256" key="10">
    <source>
        <dbReference type="SAM" id="Phobius"/>
    </source>
</evidence>
<keyword evidence="5 10" id="KW-1133">Transmembrane helix</keyword>
<dbReference type="GO" id="GO:0005886">
    <property type="term" value="C:plasma membrane"/>
    <property type="evidence" value="ECO:0007669"/>
    <property type="project" value="UniProtKB-SubCell"/>
</dbReference>
<dbReference type="Pfam" id="PF00999">
    <property type="entry name" value="Na_H_Exchanger"/>
    <property type="match status" value="1"/>
</dbReference>
<feature type="transmembrane region" description="Helical" evidence="10">
    <location>
        <begin position="91"/>
        <end position="112"/>
    </location>
</feature>
<evidence type="ECO:0000256" key="6">
    <source>
        <dbReference type="ARBA" id="ARBA00023053"/>
    </source>
</evidence>
<evidence type="ECO:0000256" key="9">
    <source>
        <dbReference type="ARBA" id="ARBA00023201"/>
    </source>
</evidence>
<evidence type="ECO:0000313" key="12">
    <source>
        <dbReference type="EMBL" id="SVE01231.1"/>
    </source>
</evidence>
<dbReference type="InterPro" id="IPR018422">
    <property type="entry name" value="Cation/H_exchanger_CPA1"/>
</dbReference>
<evidence type="ECO:0000259" key="11">
    <source>
        <dbReference type="Pfam" id="PF00999"/>
    </source>
</evidence>
<name>A0A383A0M9_9ZZZZ</name>
<reference evidence="12" key="1">
    <citation type="submission" date="2018-05" db="EMBL/GenBank/DDBJ databases">
        <authorList>
            <person name="Lanie J.A."/>
            <person name="Ng W.-L."/>
            <person name="Kazmierczak K.M."/>
            <person name="Andrzejewski T.M."/>
            <person name="Davidsen T.M."/>
            <person name="Wayne K.J."/>
            <person name="Tettelin H."/>
            <person name="Glass J.I."/>
            <person name="Rusch D."/>
            <person name="Podicherti R."/>
            <person name="Tsui H.-C.T."/>
            <person name="Winkler M.E."/>
        </authorList>
    </citation>
    <scope>NUCLEOTIDE SEQUENCE</scope>
</reference>
<feature type="domain" description="Cation/H+ exchanger transmembrane" evidence="11">
    <location>
        <begin position="14"/>
        <end position="113"/>
    </location>
</feature>
<dbReference type="PANTHER" id="PTHR10110:SF86">
    <property type="entry name" value="SODIUM_HYDROGEN EXCHANGER 7"/>
    <property type="match status" value="1"/>
</dbReference>
<evidence type="ECO:0000256" key="7">
    <source>
        <dbReference type="ARBA" id="ARBA00023065"/>
    </source>
</evidence>
<evidence type="ECO:0000256" key="5">
    <source>
        <dbReference type="ARBA" id="ARBA00022989"/>
    </source>
</evidence>
<feature type="transmembrane region" description="Helical" evidence="10">
    <location>
        <begin position="31"/>
        <end position="48"/>
    </location>
</feature>
<dbReference type="GO" id="GO:0098719">
    <property type="term" value="P:sodium ion import across plasma membrane"/>
    <property type="evidence" value="ECO:0007669"/>
    <property type="project" value="TreeGrafter"/>
</dbReference>
<protein>
    <recommendedName>
        <fullName evidence="11">Cation/H+ exchanger transmembrane domain-containing protein</fullName>
    </recommendedName>
</protein>
<sequence length="113" mass="12325">MPLSEIILVVMGLLTISIAAAAICSYVPIPYTVFLVILGIFFGSLARQNPELNFLLDFQLSPDLVLFLFLPILIFESAINLDARSLMKDIIPILILAIPALLISTAIIGLGLW</sequence>
<evidence type="ECO:0000256" key="8">
    <source>
        <dbReference type="ARBA" id="ARBA00023136"/>
    </source>
</evidence>
<keyword evidence="9" id="KW-0739">Sodium transport</keyword>
<feature type="transmembrane region" description="Helical" evidence="10">
    <location>
        <begin position="6"/>
        <end position="24"/>
    </location>
</feature>
<dbReference type="GO" id="GO:0015385">
    <property type="term" value="F:sodium:proton antiporter activity"/>
    <property type="evidence" value="ECO:0007669"/>
    <property type="project" value="InterPro"/>
</dbReference>
<evidence type="ECO:0000256" key="2">
    <source>
        <dbReference type="ARBA" id="ARBA00022448"/>
    </source>
</evidence>
<keyword evidence="2" id="KW-0813">Transport</keyword>
<dbReference type="AlphaFoldDB" id="A0A383A0M9"/>
<keyword evidence="7" id="KW-0406">Ion transport</keyword>
<evidence type="ECO:0000256" key="1">
    <source>
        <dbReference type="ARBA" id="ARBA00004651"/>
    </source>
</evidence>
<keyword evidence="4 10" id="KW-0812">Transmembrane</keyword>
<dbReference type="PANTHER" id="PTHR10110">
    <property type="entry name" value="SODIUM/HYDROGEN EXCHANGER"/>
    <property type="match status" value="1"/>
</dbReference>
<dbReference type="GO" id="GO:0015386">
    <property type="term" value="F:potassium:proton antiporter activity"/>
    <property type="evidence" value="ECO:0007669"/>
    <property type="project" value="TreeGrafter"/>
</dbReference>
<comment type="subcellular location">
    <subcellularLocation>
        <location evidence="1">Cell membrane</location>
        <topology evidence="1">Multi-pass membrane protein</topology>
    </subcellularLocation>
</comment>
<keyword evidence="6" id="KW-0915">Sodium</keyword>
<feature type="transmembrane region" description="Helical" evidence="10">
    <location>
        <begin position="60"/>
        <end position="79"/>
    </location>
</feature>
<dbReference type="InterPro" id="IPR006153">
    <property type="entry name" value="Cation/H_exchanger_TM"/>
</dbReference>
<dbReference type="EMBL" id="UINC01188157">
    <property type="protein sequence ID" value="SVE01231.1"/>
    <property type="molecule type" value="Genomic_DNA"/>
</dbReference>
<keyword evidence="8 10" id="KW-0472">Membrane</keyword>
<evidence type="ECO:0000256" key="4">
    <source>
        <dbReference type="ARBA" id="ARBA00022692"/>
    </source>
</evidence>
<dbReference type="GO" id="GO:0051453">
    <property type="term" value="P:regulation of intracellular pH"/>
    <property type="evidence" value="ECO:0007669"/>
    <property type="project" value="TreeGrafter"/>
</dbReference>
<proteinExistence type="predicted"/>